<dbReference type="EMBL" id="JBEDNY010000005">
    <property type="protein sequence ID" value="MEZ3164892.1"/>
    <property type="molecule type" value="Genomic_DNA"/>
</dbReference>
<comment type="caution">
    <text evidence="2">The sequence shown here is derived from an EMBL/GenBank/DDBJ whole genome shotgun (WGS) entry which is preliminary data.</text>
</comment>
<evidence type="ECO:0000313" key="3">
    <source>
        <dbReference type="Proteomes" id="UP001567572"/>
    </source>
</evidence>
<name>A0ABD5M7U9_9EURY</name>
<feature type="domain" description="Glyoxalase/fosfomycin resistance/dioxygenase" evidence="1">
    <location>
        <begin position="11"/>
        <end position="31"/>
    </location>
</feature>
<dbReference type="SUPFAM" id="SSF54593">
    <property type="entry name" value="Glyoxalase/Bleomycin resistance protein/Dihydroxybiphenyl dioxygenase"/>
    <property type="match status" value="1"/>
</dbReference>
<evidence type="ECO:0000313" key="2">
    <source>
        <dbReference type="EMBL" id="MEZ3164892.1"/>
    </source>
</evidence>
<protein>
    <submittedName>
        <fullName evidence="2">VOC family protein</fullName>
    </submittedName>
</protein>
<reference evidence="2 3" key="1">
    <citation type="submission" date="2024-06" db="EMBL/GenBank/DDBJ databases">
        <title>Halorubrum miltondacostae sp. nov., a potential PHA producer isolated from an inland solar saltern in Rio Maior, Portugal.</title>
        <authorList>
            <person name="Albuquerque L."/>
            <person name="Viver T."/>
            <person name="Barroso C."/>
            <person name="Claudino R."/>
            <person name="Galvan M."/>
            <person name="Simoes G."/>
            <person name="Lobo Da Cunha A."/>
            <person name="Egas C."/>
        </authorList>
    </citation>
    <scope>NUCLEOTIDE SEQUENCE [LARGE SCALE GENOMIC DNA]</scope>
    <source>
        <strain evidence="2 3">RMP-11</strain>
    </source>
</reference>
<dbReference type="InterPro" id="IPR004360">
    <property type="entry name" value="Glyas_Fos-R_dOase_dom"/>
</dbReference>
<dbReference type="InterPro" id="IPR029068">
    <property type="entry name" value="Glyas_Bleomycin-R_OHBP_Dase"/>
</dbReference>
<evidence type="ECO:0000259" key="1">
    <source>
        <dbReference type="Pfam" id="PF00903"/>
    </source>
</evidence>
<gene>
    <name evidence="2" type="ORF">ABNG04_13545</name>
</gene>
<dbReference type="Proteomes" id="UP001567572">
    <property type="component" value="Unassembled WGS sequence"/>
</dbReference>
<accession>A0ABD5M7U9</accession>
<dbReference type="Gene3D" id="3.10.180.10">
    <property type="entry name" value="2,3-Dihydroxybiphenyl 1,2-Dioxygenase, domain 1"/>
    <property type="match status" value="1"/>
</dbReference>
<dbReference type="RefSeq" id="WP_371162936.1">
    <property type="nucleotide sequence ID" value="NZ_JBEDNX010000007.1"/>
</dbReference>
<dbReference type="Pfam" id="PF00903">
    <property type="entry name" value="Glyoxalase"/>
    <property type="match status" value="1"/>
</dbReference>
<organism evidence="2 3">
    <name type="scientific">Halorubrum miltondacostae</name>
    <dbReference type="NCBI Taxonomy" id="3076378"/>
    <lineage>
        <taxon>Archaea</taxon>
        <taxon>Methanobacteriati</taxon>
        <taxon>Methanobacteriota</taxon>
        <taxon>Stenosarchaea group</taxon>
        <taxon>Halobacteria</taxon>
        <taxon>Halobacteriales</taxon>
        <taxon>Haloferacaceae</taxon>
        <taxon>Halorubrum</taxon>
    </lineage>
</organism>
<dbReference type="AlphaFoldDB" id="A0ABD5M7U9"/>
<sequence>MSENEAARLVGINHVALPVDDAEAAIEFYRENKASASELDPEGEADT</sequence>
<proteinExistence type="predicted"/>
<keyword evidence="3" id="KW-1185">Reference proteome</keyword>